<dbReference type="SUPFAM" id="SSF103084">
    <property type="entry name" value="Holliday junction resolvase RusA"/>
    <property type="match status" value="1"/>
</dbReference>
<gene>
    <name evidence="1" type="ORF">G1C95_1116</name>
</gene>
<name>A0A7Y0EP90_9BIFI</name>
<dbReference type="RefSeq" id="WP_169171979.1">
    <property type="nucleotide sequence ID" value="NZ_JAAIII010000003.1"/>
</dbReference>
<dbReference type="Proteomes" id="UP000532194">
    <property type="component" value="Unassembled WGS sequence"/>
</dbReference>
<dbReference type="GO" id="GO:0006310">
    <property type="term" value="P:DNA recombination"/>
    <property type="evidence" value="ECO:0007669"/>
    <property type="project" value="InterPro"/>
</dbReference>
<keyword evidence="2" id="KW-1185">Reference proteome</keyword>
<dbReference type="InterPro" id="IPR036614">
    <property type="entry name" value="RusA-like_sf"/>
</dbReference>
<accession>A0A7Y0EP90</accession>
<dbReference type="InterPro" id="IPR008822">
    <property type="entry name" value="Endonuclease_RusA-like"/>
</dbReference>
<evidence type="ECO:0000313" key="2">
    <source>
        <dbReference type="Proteomes" id="UP000532194"/>
    </source>
</evidence>
<proteinExistence type="predicted"/>
<dbReference type="GO" id="GO:0006281">
    <property type="term" value="P:DNA repair"/>
    <property type="evidence" value="ECO:0007669"/>
    <property type="project" value="InterPro"/>
</dbReference>
<dbReference type="Pfam" id="PF05866">
    <property type="entry name" value="RusA"/>
    <property type="match status" value="1"/>
</dbReference>
<comment type="caution">
    <text evidence="1">The sequence shown here is derived from an EMBL/GenBank/DDBJ whole genome shotgun (WGS) entry which is preliminary data.</text>
</comment>
<dbReference type="GO" id="GO:0000287">
    <property type="term" value="F:magnesium ion binding"/>
    <property type="evidence" value="ECO:0007669"/>
    <property type="project" value="InterPro"/>
</dbReference>
<dbReference type="EMBL" id="JAAIII010000003">
    <property type="protein sequence ID" value="NMM93929.1"/>
    <property type="molecule type" value="Genomic_DNA"/>
</dbReference>
<sequence length="154" mass="16892">MSETNNGRIFTCSVQHMLPITKGSVKPYTVGHGRAMPDDDRLDGWQRAVALTANAVMRAEGLKPYDCPLMESIVFRMPRPKKPMFEVPATKTAKARGGGDLDKLVRAVNDGLQEGGVMVEDSRIYGFNTVLKLYADREHPIGATIALTPMTGEE</sequence>
<protein>
    <submittedName>
        <fullName evidence="1">Uncharacterized protein</fullName>
    </submittedName>
</protein>
<evidence type="ECO:0000313" key="1">
    <source>
        <dbReference type="EMBL" id="NMM93929.1"/>
    </source>
</evidence>
<dbReference type="AlphaFoldDB" id="A0A7Y0EP90"/>
<organism evidence="1 2">
    <name type="scientific">Bifidobacterium oedipodis</name>
    <dbReference type="NCBI Taxonomy" id="2675322"/>
    <lineage>
        <taxon>Bacteria</taxon>
        <taxon>Bacillati</taxon>
        <taxon>Actinomycetota</taxon>
        <taxon>Actinomycetes</taxon>
        <taxon>Bifidobacteriales</taxon>
        <taxon>Bifidobacteriaceae</taxon>
        <taxon>Bifidobacterium</taxon>
    </lineage>
</organism>
<reference evidence="1 2" key="1">
    <citation type="submission" date="2020-02" db="EMBL/GenBank/DDBJ databases">
        <title>Characterization of phylogenetic diversity of novel bifidobacterial species isolated in Czech ZOOs.</title>
        <authorList>
            <person name="Lugli G.A."/>
            <person name="Vera N.B."/>
            <person name="Ventura M."/>
        </authorList>
    </citation>
    <scope>NUCLEOTIDE SEQUENCE [LARGE SCALE GENOMIC DNA]</scope>
    <source>
        <strain evidence="1 2">DSM 109957</strain>
    </source>
</reference>
<dbReference type="Gene3D" id="3.30.1330.70">
    <property type="entry name" value="Holliday junction resolvase RusA"/>
    <property type="match status" value="1"/>
</dbReference>